<proteinExistence type="predicted"/>
<name>A0A1D2VIV5_9ASCO</name>
<keyword evidence="4" id="KW-1185">Reference proteome</keyword>
<evidence type="ECO:0000313" key="4">
    <source>
        <dbReference type="Proteomes" id="UP000095038"/>
    </source>
</evidence>
<feature type="region of interest" description="Disordered" evidence="1">
    <location>
        <begin position="36"/>
        <end position="58"/>
    </location>
</feature>
<dbReference type="EMBL" id="KV454479">
    <property type="protein sequence ID" value="ODV61510.1"/>
    <property type="molecule type" value="Genomic_DNA"/>
</dbReference>
<accession>A0A1D2VIV5</accession>
<keyword evidence="2" id="KW-0732">Signal</keyword>
<feature type="signal peptide" evidence="2">
    <location>
        <begin position="1"/>
        <end position="19"/>
    </location>
</feature>
<dbReference type="RefSeq" id="XP_020047817.1">
    <property type="nucleotide sequence ID" value="XM_020193812.1"/>
</dbReference>
<sequence>MKFSNYFAMACFALLGVNAAPVAGLTDSITKRDANAEANPWIRLRPNQPVRRDADADADADAEAWIRLRPNQP</sequence>
<gene>
    <name evidence="3" type="ORF">ASCRUDRAFT_7732</name>
</gene>
<dbReference type="GeneID" id="30967448"/>
<dbReference type="AlphaFoldDB" id="A0A1D2VIV5"/>
<evidence type="ECO:0000256" key="2">
    <source>
        <dbReference type="SAM" id="SignalP"/>
    </source>
</evidence>
<organism evidence="3 4">
    <name type="scientific">Ascoidea rubescens DSM 1968</name>
    <dbReference type="NCBI Taxonomy" id="1344418"/>
    <lineage>
        <taxon>Eukaryota</taxon>
        <taxon>Fungi</taxon>
        <taxon>Dikarya</taxon>
        <taxon>Ascomycota</taxon>
        <taxon>Saccharomycotina</taxon>
        <taxon>Saccharomycetes</taxon>
        <taxon>Ascoideaceae</taxon>
        <taxon>Ascoidea</taxon>
    </lineage>
</organism>
<feature type="chain" id="PRO_5008910482" evidence="2">
    <location>
        <begin position="20"/>
        <end position="73"/>
    </location>
</feature>
<dbReference type="Proteomes" id="UP000095038">
    <property type="component" value="Unassembled WGS sequence"/>
</dbReference>
<protein>
    <submittedName>
        <fullName evidence="3">Uncharacterized protein</fullName>
    </submittedName>
</protein>
<feature type="non-terminal residue" evidence="3">
    <location>
        <position position="73"/>
    </location>
</feature>
<reference evidence="4" key="1">
    <citation type="submission" date="2016-05" db="EMBL/GenBank/DDBJ databases">
        <title>Comparative genomics of biotechnologically important yeasts.</title>
        <authorList>
            <consortium name="DOE Joint Genome Institute"/>
            <person name="Riley R."/>
            <person name="Haridas S."/>
            <person name="Wolfe K.H."/>
            <person name="Lopes M.R."/>
            <person name="Hittinger C.T."/>
            <person name="Goker M."/>
            <person name="Salamov A."/>
            <person name="Wisecaver J."/>
            <person name="Long T.M."/>
            <person name="Aerts A.L."/>
            <person name="Barry K."/>
            <person name="Choi C."/>
            <person name="Clum A."/>
            <person name="Coughlan A.Y."/>
            <person name="Deshpande S."/>
            <person name="Douglass A.P."/>
            <person name="Hanson S.J."/>
            <person name="Klenk H.-P."/>
            <person name="Labutti K."/>
            <person name="Lapidus A."/>
            <person name="Lindquist E."/>
            <person name="Lipzen A."/>
            <person name="Meier-Kolthoff J.P."/>
            <person name="Ohm R.A."/>
            <person name="Otillar R.P."/>
            <person name="Pangilinan J."/>
            <person name="Peng Y."/>
            <person name="Rokas A."/>
            <person name="Rosa C.A."/>
            <person name="Scheuner C."/>
            <person name="Sibirny A.A."/>
            <person name="Slot J.C."/>
            <person name="Stielow J.B."/>
            <person name="Sun H."/>
            <person name="Kurtzman C.P."/>
            <person name="Blackwell M."/>
            <person name="Grigoriev I.V."/>
            <person name="Jeffries T.W."/>
        </authorList>
    </citation>
    <scope>NUCLEOTIDE SEQUENCE [LARGE SCALE GENOMIC DNA]</scope>
    <source>
        <strain evidence="4">DSM 1968</strain>
    </source>
</reference>
<evidence type="ECO:0000256" key="1">
    <source>
        <dbReference type="SAM" id="MobiDB-lite"/>
    </source>
</evidence>
<dbReference type="InParanoid" id="A0A1D2VIV5"/>
<evidence type="ECO:0000313" key="3">
    <source>
        <dbReference type="EMBL" id="ODV61510.1"/>
    </source>
</evidence>